<proteinExistence type="predicted"/>
<evidence type="ECO:0000313" key="1">
    <source>
        <dbReference type="EMBL" id="AVD99626.1"/>
    </source>
</evidence>
<dbReference type="EMBL" id="MG757156">
    <property type="protein sequence ID" value="AVD99626.1"/>
    <property type="molecule type" value="Genomic_DNA"/>
</dbReference>
<evidence type="ECO:0000313" key="2">
    <source>
        <dbReference type="Proteomes" id="UP000240246"/>
    </source>
</evidence>
<accession>A0A2L1IWS6</accession>
<protein>
    <submittedName>
        <fullName evidence="1">Uncharacterized protein</fullName>
    </submittedName>
</protein>
<organism evidence="1 2">
    <name type="scientific">Mycobacterium phage Cuke</name>
    <dbReference type="NCBI Taxonomy" id="2079417"/>
    <lineage>
        <taxon>Viruses</taxon>
        <taxon>Duplodnaviria</taxon>
        <taxon>Heunggongvirae</taxon>
        <taxon>Uroviricota</taxon>
        <taxon>Caudoviricetes</taxon>
        <taxon>Cukevirus</taxon>
        <taxon>Cukevirus cuke</taxon>
    </lineage>
</organism>
<gene>
    <name evidence="1" type="ORF">SEA_CUKE_8</name>
</gene>
<name>A0A2L1IWS6_9CAUD</name>
<keyword evidence="2" id="KW-1185">Reference proteome</keyword>
<sequence>MARYDKYDPKNGGYRGTLAADWDSDDVEQAVAVGHDANGRVVKGAGVSGVKGVLVLTKAYKAGERIDVMTSGDIVEFGPNDGTSVPGTDFAGPSENYYGHADGTVTETQGTDGVYIGHTVDNGQRLVVRVVPVAAIPAVEAP</sequence>
<dbReference type="Proteomes" id="UP000240246">
    <property type="component" value="Segment"/>
</dbReference>
<reference evidence="2" key="1">
    <citation type="submission" date="2018-01" db="EMBL/GenBank/DDBJ databases">
        <authorList>
            <person name="Gaut B.S."/>
            <person name="Morton B.R."/>
            <person name="Clegg M.T."/>
            <person name="Duvall M.R."/>
        </authorList>
    </citation>
    <scope>NUCLEOTIDE SEQUENCE [LARGE SCALE GENOMIC DNA]</scope>
</reference>